<evidence type="ECO:0000313" key="6">
    <source>
        <dbReference type="Proteomes" id="UP000805614"/>
    </source>
</evidence>
<dbReference type="PANTHER" id="PTHR33204:SF18">
    <property type="entry name" value="TRANSCRIPTIONAL REGULATORY PROTEIN"/>
    <property type="match status" value="1"/>
</dbReference>
<dbReference type="InterPro" id="IPR036527">
    <property type="entry name" value="SCP2_sterol-bd_dom_sf"/>
</dbReference>
<gene>
    <name evidence="5" type="ORF">HKK74_22140</name>
</gene>
<dbReference type="PANTHER" id="PTHR33204">
    <property type="entry name" value="TRANSCRIPTIONAL REGULATOR, MARR FAMILY"/>
    <property type="match status" value="1"/>
</dbReference>
<dbReference type="Gene3D" id="1.10.10.10">
    <property type="entry name" value="Winged helix-like DNA-binding domain superfamily/Winged helix DNA-binding domain"/>
    <property type="match status" value="1"/>
</dbReference>
<dbReference type="Pfam" id="PF02036">
    <property type="entry name" value="SCP2"/>
    <property type="match status" value="1"/>
</dbReference>
<dbReference type="Gene3D" id="3.30.1050.10">
    <property type="entry name" value="SCP2 sterol-binding domain"/>
    <property type="match status" value="1"/>
</dbReference>
<dbReference type="InterPro" id="IPR003033">
    <property type="entry name" value="SCP2_sterol-bd_dom"/>
</dbReference>
<accession>A0ABR7LTJ5</accession>
<dbReference type="Proteomes" id="UP000805614">
    <property type="component" value="Unassembled WGS sequence"/>
</dbReference>
<dbReference type="InterPro" id="IPR036390">
    <property type="entry name" value="WH_DNA-bd_sf"/>
</dbReference>
<comment type="caution">
    <text evidence="5">The sequence shown here is derived from an EMBL/GenBank/DDBJ whole genome shotgun (WGS) entry which is preliminary data.</text>
</comment>
<evidence type="ECO:0000256" key="2">
    <source>
        <dbReference type="ARBA" id="ARBA00023125"/>
    </source>
</evidence>
<proteinExistence type="predicted"/>
<feature type="domain" description="HTH hxlR-type" evidence="4">
    <location>
        <begin position="11"/>
        <end position="109"/>
    </location>
</feature>
<dbReference type="InterPro" id="IPR002577">
    <property type="entry name" value="HTH_HxlR"/>
</dbReference>
<protein>
    <submittedName>
        <fullName evidence="5">Transcriptional regulator</fullName>
    </submittedName>
</protein>
<dbReference type="EMBL" id="JABVEC010000017">
    <property type="protein sequence ID" value="MBC6468172.1"/>
    <property type="molecule type" value="Genomic_DNA"/>
</dbReference>
<dbReference type="SUPFAM" id="SSF55718">
    <property type="entry name" value="SCP-like"/>
    <property type="match status" value="1"/>
</dbReference>
<dbReference type="RefSeq" id="WP_187245181.1">
    <property type="nucleotide sequence ID" value="NZ_BAAAOK010000019.1"/>
</dbReference>
<keyword evidence="6" id="KW-1185">Reference proteome</keyword>
<organism evidence="5 6">
    <name type="scientific">Actinomadura alba</name>
    <dbReference type="NCBI Taxonomy" id="406431"/>
    <lineage>
        <taxon>Bacteria</taxon>
        <taxon>Bacillati</taxon>
        <taxon>Actinomycetota</taxon>
        <taxon>Actinomycetes</taxon>
        <taxon>Streptosporangiales</taxon>
        <taxon>Thermomonosporaceae</taxon>
        <taxon>Actinomadura</taxon>
    </lineage>
</organism>
<evidence type="ECO:0000259" key="4">
    <source>
        <dbReference type="PROSITE" id="PS51118"/>
    </source>
</evidence>
<dbReference type="InterPro" id="IPR036388">
    <property type="entry name" value="WH-like_DNA-bd_sf"/>
</dbReference>
<reference evidence="5 6" key="1">
    <citation type="submission" date="2020-06" db="EMBL/GenBank/DDBJ databases">
        <title>Actinomadura xiongansis sp. nov., isolated from soil of Baiyangdian.</title>
        <authorList>
            <person name="Zhang X."/>
        </authorList>
    </citation>
    <scope>NUCLEOTIDE SEQUENCE [LARGE SCALE GENOMIC DNA]</scope>
    <source>
        <strain evidence="5 6">HBUM206468</strain>
    </source>
</reference>
<sequence length="225" mass="25076">MPGRRSYNDPCGIARGLNLVGERWALLVVRELLLGPKRFTDLHRGLPTASQNVLSQRLRELEQDGVIRRRKLGPPVGTWVYELTEWGYDLEPVLAHLGRWGSRAPVTSTAESSADSLILAMRDLFVSHLAEGMRGSYELRLGDDRFRAEVADGRIELIRGSAERPDAVVETDVATLWGLILGEHRIDDTLRSGHVTLEGDHRAGTRFIDLFRAPPMHGQAVDDPA</sequence>
<evidence type="ECO:0000256" key="1">
    <source>
        <dbReference type="ARBA" id="ARBA00023015"/>
    </source>
</evidence>
<evidence type="ECO:0000313" key="5">
    <source>
        <dbReference type="EMBL" id="MBC6468172.1"/>
    </source>
</evidence>
<keyword evidence="2" id="KW-0238">DNA-binding</keyword>
<name>A0ABR7LTJ5_9ACTN</name>
<dbReference type="Pfam" id="PF01638">
    <property type="entry name" value="HxlR"/>
    <property type="match status" value="1"/>
</dbReference>
<dbReference type="PROSITE" id="PS51118">
    <property type="entry name" value="HTH_HXLR"/>
    <property type="match status" value="1"/>
</dbReference>
<evidence type="ECO:0000256" key="3">
    <source>
        <dbReference type="ARBA" id="ARBA00023163"/>
    </source>
</evidence>
<keyword evidence="1" id="KW-0805">Transcription regulation</keyword>
<keyword evidence="3" id="KW-0804">Transcription</keyword>
<dbReference type="SUPFAM" id="SSF46785">
    <property type="entry name" value="Winged helix' DNA-binding domain"/>
    <property type="match status" value="1"/>
</dbReference>